<evidence type="ECO:0000256" key="1">
    <source>
        <dbReference type="ARBA" id="ARBA00004141"/>
    </source>
</evidence>
<dbReference type="SUPFAM" id="SSF144091">
    <property type="entry name" value="Rhomboid-like"/>
    <property type="match status" value="1"/>
</dbReference>
<comment type="subcellular location">
    <subcellularLocation>
        <location evidence="1">Membrane</location>
        <topology evidence="1">Multi-pass membrane protein</topology>
    </subcellularLocation>
</comment>
<evidence type="ECO:0000256" key="3">
    <source>
        <dbReference type="ARBA" id="ARBA00022692"/>
    </source>
</evidence>
<dbReference type="InterPro" id="IPR022764">
    <property type="entry name" value="Peptidase_S54_rhomboid_dom"/>
</dbReference>
<dbReference type="Pfam" id="PF01694">
    <property type="entry name" value="Rhomboid"/>
    <property type="match status" value="1"/>
</dbReference>
<feature type="transmembrane region" description="Helical" evidence="7">
    <location>
        <begin position="162"/>
        <end position="179"/>
    </location>
</feature>
<feature type="transmembrane region" description="Helical" evidence="7">
    <location>
        <begin position="137"/>
        <end position="155"/>
    </location>
</feature>
<sequence length="237" mass="25096">MEEARRRRPAPRSAFGARVRPGAQPVVTYAVIVLCAVMYALQLVSDRVTQLFWYVPLYTSDIALATGQFEPWRMLTSSVLHSPASAMHILFNMMALWFVGRVMEPEIGRLRYGALLVLSALGGSVAVLILSEWNVPTVGASGAVFGLFGALFILTRASGAETGGIVALIGINMVVSFLVPNISWQGHLGGLVTGALVALIITRAPRRGRALWQGAGLLGVAALLVALTAVGAAMVSP</sequence>
<evidence type="ECO:0000256" key="2">
    <source>
        <dbReference type="ARBA" id="ARBA00009045"/>
    </source>
</evidence>
<comment type="similarity">
    <text evidence="2">Belongs to the peptidase S54 family.</text>
</comment>
<dbReference type="Gene3D" id="1.20.1540.10">
    <property type="entry name" value="Rhomboid-like"/>
    <property type="match status" value="1"/>
</dbReference>
<evidence type="ECO:0000256" key="6">
    <source>
        <dbReference type="ARBA" id="ARBA00023136"/>
    </source>
</evidence>
<evidence type="ECO:0000313" key="9">
    <source>
        <dbReference type="EMBL" id="MDR5712881.1"/>
    </source>
</evidence>
<feature type="transmembrane region" description="Helical" evidence="7">
    <location>
        <begin position="79"/>
        <end position="100"/>
    </location>
</feature>
<evidence type="ECO:0000256" key="4">
    <source>
        <dbReference type="ARBA" id="ARBA00022801"/>
    </source>
</evidence>
<comment type="caution">
    <text evidence="9">The sequence shown here is derived from an EMBL/GenBank/DDBJ whole genome shotgun (WGS) entry which is preliminary data.</text>
</comment>
<dbReference type="PANTHER" id="PTHR43731">
    <property type="entry name" value="RHOMBOID PROTEASE"/>
    <property type="match status" value="1"/>
</dbReference>
<dbReference type="PANTHER" id="PTHR43731:SF14">
    <property type="entry name" value="PRESENILIN-ASSOCIATED RHOMBOID-LIKE PROTEIN, MITOCHONDRIAL"/>
    <property type="match status" value="1"/>
</dbReference>
<keyword evidence="6 7" id="KW-0472">Membrane</keyword>
<keyword evidence="4 9" id="KW-0378">Hydrolase</keyword>
<evidence type="ECO:0000259" key="8">
    <source>
        <dbReference type="Pfam" id="PF01694"/>
    </source>
</evidence>
<keyword evidence="5 7" id="KW-1133">Transmembrane helix</keyword>
<dbReference type="GO" id="GO:0006508">
    <property type="term" value="P:proteolysis"/>
    <property type="evidence" value="ECO:0007669"/>
    <property type="project" value="UniProtKB-KW"/>
</dbReference>
<dbReference type="RefSeq" id="WP_310538251.1">
    <property type="nucleotide sequence ID" value="NZ_BAAAOC010000072.1"/>
</dbReference>
<feature type="transmembrane region" description="Helical" evidence="7">
    <location>
        <begin position="185"/>
        <end position="202"/>
    </location>
</feature>
<evidence type="ECO:0000256" key="5">
    <source>
        <dbReference type="ARBA" id="ARBA00022989"/>
    </source>
</evidence>
<accession>A0ABU1FW18</accession>
<name>A0ABU1FW18_9MICC</name>
<feature type="transmembrane region" description="Helical" evidence="7">
    <location>
        <begin position="21"/>
        <end position="41"/>
    </location>
</feature>
<protein>
    <submittedName>
        <fullName evidence="9">Rhomboid family intramembrane serine protease</fullName>
        <ecNumber evidence="9">3.4.21.-</ecNumber>
    </submittedName>
</protein>
<dbReference type="InterPro" id="IPR035952">
    <property type="entry name" value="Rhomboid-like_sf"/>
</dbReference>
<organism evidence="9 10">
    <name type="scientific">Nesterenkonia flava</name>
    <dbReference type="NCBI Taxonomy" id="469799"/>
    <lineage>
        <taxon>Bacteria</taxon>
        <taxon>Bacillati</taxon>
        <taxon>Actinomycetota</taxon>
        <taxon>Actinomycetes</taxon>
        <taxon>Micrococcales</taxon>
        <taxon>Micrococcaceae</taxon>
        <taxon>Nesterenkonia</taxon>
    </lineage>
</organism>
<evidence type="ECO:0000256" key="7">
    <source>
        <dbReference type="SAM" id="Phobius"/>
    </source>
</evidence>
<reference evidence="10" key="1">
    <citation type="submission" date="2023-07" db="EMBL/GenBank/DDBJ databases">
        <title>Description of three actinobacteria isolated from air of manufacturing shop in a pharmaceutical factory.</title>
        <authorList>
            <person name="Zhang D.-F."/>
        </authorList>
    </citation>
    <scope>NUCLEOTIDE SEQUENCE [LARGE SCALE GENOMIC DNA]</scope>
    <source>
        <strain evidence="10">CCTCC AB 207010</strain>
    </source>
</reference>
<dbReference type="EC" id="3.4.21.-" evidence="9"/>
<dbReference type="Proteomes" id="UP001260872">
    <property type="component" value="Unassembled WGS sequence"/>
</dbReference>
<feature type="transmembrane region" description="Helical" evidence="7">
    <location>
        <begin position="214"/>
        <end position="235"/>
    </location>
</feature>
<dbReference type="EMBL" id="JAVKGT010000041">
    <property type="protein sequence ID" value="MDR5712881.1"/>
    <property type="molecule type" value="Genomic_DNA"/>
</dbReference>
<dbReference type="InterPro" id="IPR050925">
    <property type="entry name" value="Rhomboid_protease_S54"/>
</dbReference>
<keyword evidence="9" id="KW-0645">Protease</keyword>
<proteinExistence type="inferred from homology"/>
<gene>
    <name evidence="9" type="ORF">RH857_12200</name>
</gene>
<feature type="transmembrane region" description="Helical" evidence="7">
    <location>
        <begin position="112"/>
        <end position="131"/>
    </location>
</feature>
<feature type="domain" description="Peptidase S54 rhomboid" evidence="8">
    <location>
        <begin position="69"/>
        <end position="202"/>
    </location>
</feature>
<dbReference type="GO" id="GO:0008233">
    <property type="term" value="F:peptidase activity"/>
    <property type="evidence" value="ECO:0007669"/>
    <property type="project" value="UniProtKB-KW"/>
</dbReference>
<keyword evidence="3 7" id="KW-0812">Transmembrane</keyword>
<evidence type="ECO:0000313" key="10">
    <source>
        <dbReference type="Proteomes" id="UP001260872"/>
    </source>
</evidence>
<keyword evidence="10" id="KW-1185">Reference proteome</keyword>